<keyword evidence="8" id="KW-0472">Membrane</keyword>
<dbReference type="PROSITE" id="PS00211">
    <property type="entry name" value="ABC_TRANSPORTER_1"/>
    <property type="match status" value="1"/>
</dbReference>
<keyword evidence="3" id="KW-0813">Transport</keyword>
<dbReference type="InterPro" id="IPR003593">
    <property type="entry name" value="AAA+_ATPase"/>
</dbReference>
<proteinExistence type="inferred from homology"/>
<evidence type="ECO:0000313" key="10">
    <source>
        <dbReference type="EMBL" id="GAO99263.1"/>
    </source>
</evidence>
<dbReference type="PANTHER" id="PTHR43166">
    <property type="entry name" value="AMINO ACID IMPORT ATP-BINDING PROTEIN"/>
    <property type="match status" value="1"/>
</dbReference>
<comment type="subcellular location">
    <subcellularLocation>
        <location evidence="1">Cell membrane</location>
        <topology evidence="1">Peripheral membrane protein</topology>
    </subcellularLocation>
</comment>
<dbReference type="SMART" id="SM00382">
    <property type="entry name" value="AAA"/>
    <property type="match status" value="1"/>
</dbReference>
<dbReference type="InterPro" id="IPR017871">
    <property type="entry name" value="ABC_transporter-like_CS"/>
</dbReference>
<organism evidence="10 11">
    <name type="scientific">Fructobacillus ficulneus</name>
    <dbReference type="NCBI Taxonomy" id="157463"/>
    <lineage>
        <taxon>Bacteria</taxon>
        <taxon>Bacillati</taxon>
        <taxon>Bacillota</taxon>
        <taxon>Bacilli</taxon>
        <taxon>Lactobacillales</taxon>
        <taxon>Lactobacillaceae</taxon>
        <taxon>Fructobacillus</taxon>
    </lineage>
</organism>
<dbReference type="PROSITE" id="PS50893">
    <property type="entry name" value="ABC_TRANSPORTER_2"/>
    <property type="match status" value="1"/>
</dbReference>
<dbReference type="GO" id="GO:0015424">
    <property type="term" value="F:ABC-type amino acid transporter activity"/>
    <property type="evidence" value="ECO:0007669"/>
    <property type="project" value="InterPro"/>
</dbReference>
<dbReference type="GO" id="GO:0016887">
    <property type="term" value="F:ATP hydrolysis activity"/>
    <property type="evidence" value="ECO:0007669"/>
    <property type="project" value="InterPro"/>
</dbReference>
<dbReference type="STRING" id="157463.GCA_001047075_00187"/>
<evidence type="ECO:0000256" key="8">
    <source>
        <dbReference type="ARBA" id="ARBA00023136"/>
    </source>
</evidence>
<dbReference type="InterPro" id="IPR030679">
    <property type="entry name" value="ABC_ATPase_HisP-typ"/>
</dbReference>
<evidence type="ECO:0000256" key="7">
    <source>
        <dbReference type="ARBA" id="ARBA00022970"/>
    </source>
</evidence>
<dbReference type="Gene3D" id="3.40.50.300">
    <property type="entry name" value="P-loop containing nucleotide triphosphate hydrolases"/>
    <property type="match status" value="1"/>
</dbReference>
<dbReference type="OrthoDB" id="9804199at2"/>
<dbReference type="RefSeq" id="WP_061992685.1">
    <property type="nucleotide sequence ID" value="NZ_DF967986.1"/>
</dbReference>
<keyword evidence="6 10" id="KW-0067">ATP-binding</keyword>
<dbReference type="PIRSF" id="PIRSF039085">
    <property type="entry name" value="ABC_ATPase_HisP"/>
    <property type="match status" value="1"/>
</dbReference>
<evidence type="ECO:0000256" key="2">
    <source>
        <dbReference type="ARBA" id="ARBA00005417"/>
    </source>
</evidence>
<name>A0A0K8MGD5_9LACO</name>
<dbReference type="EMBL" id="DF967986">
    <property type="protein sequence ID" value="GAO99263.1"/>
    <property type="molecule type" value="Genomic_DNA"/>
</dbReference>
<evidence type="ECO:0000259" key="9">
    <source>
        <dbReference type="PROSITE" id="PS50893"/>
    </source>
</evidence>
<dbReference type="GO" id="GO:0005524">
    <property type="term" value="F:ATP binding"/>
    <property type="evidence" value="ECO:0007669"/>
    <property type="project" value="UniProtKB-KW"/>
</dbReference>
<keyword evidence="11" id="KW-1185">Reference proteome</keyword>
<dbReference type="Pfam" id="PF00005">
    <property type="entry name" value="ABC_tran"/>
    <property type="match status" value="1"/>
</dbReference>
<dbReference type="InterPro" id="IPR050086">
    <property type="entry name" value="MetN_ABC_transporter-like"/>
</dbReference>
<evidence type="ECO:0000256" key="5">
    <source>
        <dbReference type="ARBA" id="ARBA00022741"/>
    </source>
</evidence>
<reference evidence="10 11" key="1">
    <citation type="journal article" date="2015" name="BMC Genomics">
        <title>Comparative genomics of Fructobacillus spp. and Leuconostoc spp. reveals niche-specific evolution of Fructobacillus spp.</title>
        <authorList>
            <person name="Endo A."/>
            <person name="Tanizawa Y."/>
            <person name="Tanaka N."/>
            <person name="Maeno S."/>
            <person name="Kumar H."/>
            <person name="Shiwa Y."/>
            <person name="Okada S."/>
            <person name="Yoshikawa H."/>
            <person name="Dicks L."/>
            <person name="Nakagawa J."/>
            <person name="Arita M."/>
        </authorList>
    </citation>
    <scope>NUCLEOTIDE SEQUENCE [LARGE SCALE GENOMIC DNA]</scope>
    <source>
        <strain evidence="10 11">JCM 12225</strain>
    </source>
</reference>
<accession>A0A0K8MGD5</accession>
<evidence type="ECO:0000313" key="11">
    <source>
        <dbReference type="Proteomes" id="UP000253891"/>
    </source>
</evidence>
<evidence type="ECO:0000256" key="4">
    <source>
        <dbReference type="ARBA" id="ARBA00022475"/>
    </source>
</evidence>
<dbReference type="AlphaFoldDB" id="A0A0K8MGD5"/>
<keyword evidence="7" id="KW-0029">Amino-acid transport</keyword>
<sequence length="244" mass="27042">MIKVEKLSKKYPDKVALDDISVTFPAEETTAIVGPSGSGKSTLLHSLNLLERPTGGQLTIDGLSLDLNHSLAKSEVLEVRKQFGMVFQEKALFTHLTVLKNLTEGPIKVKKVSKEEALNRAHRLLAQFKMEELADRYPYQLSGGQQQRVAILRALAMEPKYLLLDEPTSALDPELEAQVLRVLKELAQKDTSMIIVTHNMAFAEQVADKIVFIDNGAVGYDGPTDGFFHSTDSRIKQFLGAMSF</sequence>
<protein>
    <submittedName>
        <fullName evidence="10">Amino acid ABC transporter ATP-binding protein</fullName>
    </submittedName>
</protein>
<dbReference type="Proteomes" id="UP000253891">
    <property type="component" value="Unassembled WGS sequence"/>
</dbReference>
<keyword evidence="4" id="KW-1003">Cell membrane</keyword>
<comment type="similarity">
    <text evidence="2">Belongs to the ABC transporter superfamily.</text>
</comment>
<dbReference type="InterPro" id="IPR003439">
    <property type="entry name" value="ABC_transporter-like_ATP-bd"/>
</dbReference>
<evidence type="ECO:0000256" key="1">
    <source>
        <dbReference type="ARBA" id="ARBA00004202"/>
    </source>
</evidence>
<evidence type="ECO:0000256" key="6">
    <source>
        <dbReference type="ARBA" id="ARBA00022840"/>
    </source>
</evidence>
<dbReference type="SUPFAM" id="SSF52540">
    <property type="entry name" value="P-loop containing nucleoside triphosphate hydrolases"/>
    <property type="match status" value="1"/>
</dbReference>
<dbReference type="InterPro" id="IPR027417">
    <property type="entry name" value="P-loop_NTPase"/>
</dbReference>
<evidence type="ECO:0000256" key="3">
    <source>
        <dbReference type="ARBA" id="ARBA00022448"/>
    </source>
</evidence>
<dbReference type="GO" id="GO:0005886">
    <property type="term" value="C:plasma membrane"/>
    <property type="evidence" value="ECO:0007669"/>
    <property type="project" value="UniProtKB-SubCell"/>
</dbReference>
<feature type="domain" description="ABC transporter" evidence="9">
    <location>
        <begin position="2"/>
        <end position="240"/>
    </location>
</feature>
<keyword evidence="5" id="KW-0547">Nucleotide-binding</keyword>
<gene>
    <name evidence="10" type="ORF">FFIC_090900</name>
</gene>
<dbReference type="PANTHER" id="PTHR43166:SF9">
    <property type="entry name" value="GLUTAMATE_ASPARTATE IMPORT ATP-BINDING PROTEIN GLTL"/>
    <property type="match status" value="1"/>
</dbReference>